<keyword evidence="2" id="KW-1185">Reference proteome</keyword>
<organism evidence="1 2">
    <name type="scientific">Phototrophicus methaneseepsis</name>
    <dbReference type="NCBI Taxonomy" id="2710758"/>
    <lineage>
        <taxon>Bacteria</taxon>
        <taxon>Bacillati</taxon>
        <taxon>Chloroflexota</taxon>
        <taxon>Candidatus Thermofontia</taxon>
        <taxon>Phototrophicales</taxon>
        <taxon>Phototrophicaceae</taxon>
        <taxon>Phototrophicus</taxon>
    </lineage>
</organism>
<name>A0A7S8EAE1_9CHLR</name>
<reference evidence="1 2" key="1">
    <citation type="submission" date="2020-02" db="EMBL/GenBank/DDBJ databases">
        <authorList>
            <person name="Zheng R.K."/>
            <person name="Sun C.M."/>
        </authorList>
    </citation>
    <scope>NUCLEOTIDE SEQUENCE [LARGE SCALE GENOMIC DNA]</scope>
    <source>
        <strain evidence="2">rifampicinis</strain>
    </source>
</reference>
<proteinExistence type="predicted"/>
<accession>A0A7S8EAE1</accession>
<gene>
    <name evidence="1" type="ORF">G4Y79_02895</name>
</gene>
<dbReference type="RefSeq" id="WP_195171410.1">
    <property type="nucleotide sequence ID" value="NZ_CP062983.1"/>
</dbReference>
<sequence length="91" mass="9955">MKNILSKLDRIAESWINGMDSQLQEPVVRCMTGDVFTDGTTAHKPSAVQTHADQAAQDATKQVTMNQDVVEQPAATAQSAHPMHAMHHAFE</sequence>
<protein>
    <submittedName>
        <fullName evidence="1">Uncharacterized protein</fullName>
    </submittedName>
</protein>
<dbReference type="KEGG" id="pmet:G4Y79_02895"/>
<evidence type="ECO:0000313" key="1">
    <source>
        <dbReference type="EMBL" id="QPC83343.1"/>
    </source>
</evidence>
<evidence type="ECO:0000313" key="2">
    <source>
        <dbReference type="Proteomes" id="UP000594468"/>
    </source>
</evidence>
<dbReference type="Proteomes" id="UP000594468">
    <property type="component" value="Chromosome"/>
</dbReference>
<dbReference type="AlphaFoldDB" id="A0A7S8EAE1"/>
<dbReference type="EMBL" id="CP062983">
    <property type="protein sequence ID" value="QPC83343.1"/>
    <property type="molecule type" value="Genomic_DNA"/>
</dbReference>